<evidence type="ECO:0000313" key="2">
    <source>
        <dbReference type="EMBL" id="KOO22155.1"/>
    </source>
</evidence>
<feature type="domain" description="SET" evidence="1">
    <location>
        <begin position="83"/>
        <end position="134"/>
    </location>
</feature>
<dbReference type="AlphaFoldDB" id="A0A0M0J6S1"/>
<dbReference type="SUPFAM" id="SSF82199">
    <property type="entry name" value="SET domain"/>
    <property type="match status" value="1"/>
</dbReference>
<gene>
    <name evidence="2" type="ORF">Ctob_000688</name>
</gene>
<protein>
    <submittedName>
        <fullName evidence="2">Set and mynd domain-containing protein 3</fullName>
    </submittedName>
</protein>
<dbReference type="Gene3D" id="2.170.270.10">
    <property type="entry name" value="SET domain"/>
    <property type="match status" value="1"/>
</dbReference>
<comment type="caution">
    <text evidence="2">The sequence shown here is derived from an EMBL/GenBank/DDBJ whole genome shotgun (WGS) entry which is preliminary data.</text>
</comment>
<sequence length="320" mass="34653">MSATGPHVDANAASNAAADAPTFDDALRQCNDHDGIDGFARRESQRERAVRLAVLQAGRLVNRDEALRLLLVEPQNSYSLRDSTGAIRGWLMYPRASMMNHSCLPNCGCVVEGVRVTFYALVDIAAGVECTQCYLQLPEKDSYGAPSTSSWGFECNCPRCDRSAHTPESLRAIAAFDAEHRCACGCIVVPSMAVGKVCRCHEYKTRSASGQPAPPRAVGLAKRTTLKCSGEAQVAAVEATVEAAVEDAETGQAEVWTPDKGRWALDAPQEAAAEARAQAAKKAGDSYYETWVLTPEEAKERGFREDEEVVMPMPVYSDDE</sequence>
<proteinExistence type="predicted"/>
<keyword evidence="3" id="KW-1185">Reference proteome</keyword>
<dbReference type="Pfam" id="PF00856">
    <property type="entry name" value="SET"/>
    <property type="match status" value="1"/>
</dbReference>
<dbReference type="EMBL" id="JWZX01003306">
    <property type="protein sequence ID" value="KOO22155.1"/>
    <property type="molecule type" value="Genomic_DNA"/>
</dbReference>
<dbReference type="InterPro" id="IPR046341">
    <property type="entry name" value="SET_dom_sf"/>
</dbReference>
<evidence type="ECO:0000313" key="3">
    <source>
        <dbReference type="Proteomes" id="UP000037460"/>
    </source>
</evidence>
<dbReference type="OrthoDB" id="5945798at2759"/>
<organism evidence="2 3">
    <name type="scientific">Chrysochromulina tobinii</name>
    <dbReference type="NCBI Taxonomy" id="1460289"/>
    <lineage>
        <taxon>Eukaryota</taxon>
        <taxon>Haptista</taxon>
        <taxon>Haptophyta</taxon>
        <taxon>Prymnesiophyceae</taxon>
        <taxon>Prymnesiales</taxon>
        <taxon>Chrysochromulinaceae</taxon>
        <taxon>Chrysochromulina</taxon>
    </lineage>
</organism>
<dbReference type="InterPro" id="IPR001214">
    <property type="entry name" value="SET_dom"/>
</dbReference>
<dbReference type="Proteomes" id="UP000037460">
    <property type="component" value="Unassembled WGS sequence"/>
</dbReference>
<evidence type="ECO:0000259" key="1">
    <source>
        <dbReference type="Pfam" id="PF00856"/>
    </source>
</evidence>
<dbReference type="InterPro" id="IPR050869">
    <property type="entry name" value="H3K4_H4K5_MeTrfase"/>
</dbReference>
<reference evidence="3" key="1">
    <citation type="journal article" date="2015" name="PLoS Genet.">
        <title>Genome Sequence and Transcriptome Analyses of Chrysochromulina tobin: Metabolic Tools for Enhanced Algal Fitness in the Prominent Order Prymnesiales (Haptophyceae).</title>
        <authorList>
            <person name="Hovde B.T."/>
            <person name="Deodato C.R."/>
            <person name="Hunsperger H.M."/>
            <person name="Ryken S.A."/>
            <person name="Yost W."/>
            <person name="Jha R.K."/>
            <person name="Patterson J."/>
            <person name="Monnat R.J. Jr."/>
            <person name="Barlow S.B."/>
            <person name="Starkenburg S.R."/>
            <person name="Cattolico R.A."/>
        </authorList>
    </citation>
    <scope>NUCLEOTIDE SEQUENCE</scope>
    <source>
        <strain evidence="3">CCMP291</strain>
    </source>
</reference>
<dbReference type="CDD" id="cd20071">
    <property type="entry name" value="SET_SMYD"/>
    <property type="match status" value="1"/>
</dbReference>
<dbReference type="PANTHER" id="PTHR12197">
    <property type="entry name" value="HISTONE-LYSINE N-METHYLTRANSFERASE SMYD"/>
    <property type="match status" value="1"/>
</dbReference>
<accession>A0A0M0J6S1</accession>
<name>A0A0M0J6S1_9EUKA</name>